<name>A0A7Y0B0N7_9HYPH</name>
<evidence type="ECO:0000256" key="1">
    <source>
        <dbReference type="SAM" id="MobiDB-lite"/>
    </source>
</evidence>
<keyword evidence="4" id="KW-1185">Reference proteome</keyword>
<comment type="caution">
    <text evidence="3">The sequence shown here is derived from an EMBL/GenBank/DDBJ whole genome shotgun (WGS) entry which is preliminary data.</text>
</comment>
<feature type="region of interest" description="Disordered" evidence="1">
    <location>
        <begin position="289"/>
        <end position="308"/>
    </location>
</feature>
<dbReference type="PANTHER" id="PTHR33490:SF1">
    <property type="entry name" value="SLL1233 PROTEIN"/>
    <property type="match status" value="1"/>
</dbReference>
<evidence type="ECO:0000313" key="4">
    <source>
        <dbReference type="Proteomes" id="UP000541470"/>
    </source>
</evidence>
<dbReference type="Proteomes" id="UP000541470">
    <property type="component" value="Unassembled WGS sequence"/>
</dbReference>
<reference evidence="3 4" key="1">
    <citation type="submission" date="2020-04" db="EMBL/GenBank/DDBJ databases">
        <title>Rhizobium sp. S-51 isolated from soil.</title>
        <authorList>
            <person name="Dahal R.H."/>
        </authorList>
    </citation>
    <scope>NUCLEOTIDE SEQUENCE [LARGE SCALE GENOMIC DNA]</scope>
    <source>
        <strain evidence="3 4">S-51</strain>
    </source>
</reference>
<organism evidence="3 4">
    <name type="scientific">Rhizobium terricola</name>
    <dbReference type="NCBI Taxonomy" id="2728849"/>
    <lineage>
        <taxon>Bacteria</taxon>
        <taxon>Pseudomonadati</taxon>
        <taxon>Pseudomonadota</taxon>
        <taxon>Alphaproteobacteria</taxon>
        <taxon>Hyphomicrobiales</taxon>
        <taxon>Rhizobiaceae</taxon>
        <taxon>Rhizobium/Agrobacterium group</taxon>
        <taxon>Rhizobium</taxon>
    </lineage>
</organism>
<dbReference type="RefSeq" id="WP_169595447.1">
    <property type="nucleotide sequence ID" value="NZ_JABBGK010000009.1"/>
</dbReference>
<evidence type="ECO:0000313" key="3">
    <source>
        <dbReference type="EMBL" id="NML76880.1"/>
    </source>
</evidence>
<dbReference type="SUPFAM" id="SSF54001">
    <property type="entry name" value="Cysteine proteinases"/>
    <property type="match status" value="1"/>
</dbReference>
<dbReference type="SMART" id="SM00460">
    <property type="entry name" value="TGc"/>
    <property type="match status" value="1"/>
</dbReference>
<dbReference type="InterPro" id="IPR038765">
    <property type="entry name" value="Papain-like_cys_pep_sf"/>
</dbReference>
<dbReference type="Gene3D" id="3.10.620.30">
    <property type="match status" value="1"/>
</dbReference>
<dbReference type="AlphaFoldDB" id="A0A7Y0B0N7"/>
<dbReference type="EMBL" id="JABBGK010000009">
    <property type="protein sequence ID" value="NML76880.1"/>
    <property type="molecule type" value="Genomic_DNA"/>
</dbReference>
<gene>
    <name evidence="3" type="ORF">HHL25_22315</name>
</gene>
<accession>A0A7Y0B0N7</accession>
<sequence length="308" mass="34406">MMIFSVRHITSYRYRRPVRFEQHRLMFRPRDSFDQTLFSCSLTVTPEPAAVRWIHDVFGNCIALIDISGRAAELRVETAIRVDHTIHVPLDLEQDERSLAFPFSYDADEAIDLGRTVLRHYPDPGDEVGKWARQFVPAGEMVRTGHVLMTLCYAIRQSFVYTRRSEHGTQPPGETLRLRSGTCRDFALLMMEAVRSLGFAARFVTGYIYVPDRDGSTTLGGGSTHAWCQVYLPGAGWVEFDPTNGIVGSRDLIRVGVARDPKQAVPLSGSYVGSARDFEGMQVQVNVTSEGGAAQNEGATERPSMSVR</sequence>
<dbReference type="Pfam" id="PF08379">
    <property type="entry name" value="Bact_transglu_N"/>
    <property type="match status" value="1"/>
</dbReference>
<dbReference type="PANTHER" id="PTHR33490">
    <property type="entry name" value="BLR5614 PROTEIN-RELATED"/>
    <property type="match status" value="1"/>
</dbReference>
<protein>
    <submittedName>
        <fullName evidence="3">Transglutaminase family protein</fullName>
    </submittedName>
</protein>
<dbReference type="InterPro" id="IPR002931">
    <property type="entry name" value="Transglutaminase-like"/>
</dbReference>
<evidence type="ECO:0000259" key="2">
    <source>
        <dbReference type="SMART" id="SM00460"/>
    </source>
</evidence>
<proteinExistence type="predicted"/>
<dbReference type="Pfam" id="PF01841">
    <property type="entry name" value="Transglut_core"/>
    <property type="match status" value="1"/>
</dbReference>
<feature type="domain" description="Transglutaminase-like" evidence="2">
    <location>
        <begin position="175"/>
        <end position="244"/>
    </location>
</feature>
<dbReference type="InterPro" id="IPR013589">
    <property type="entry name" value="Bac_transglu_N"/>
</dbReference>